<name>A0A2W7RZI1_9BACT</name>
<keyword evidence="1" id="KW-0812">Transmembrane</keyword>
<evidence type="ECO:0000256" key="1">
    <source>
        <dbReference type="SAM" id="Phobius"/>
    </source>
</evidence>
<evidence type="ECO:0000313" key="3">
    <source>
        <dbReference type="Proteomes" id="UP000249720"/>
    </source>
</evidence>
<comment type="caution">
    <text evidence="2">The sequence shown here is derived from an EMBL/GenBank/DDBJ whole genome shotgun (WGS) entry which is preliminary data.</text>
</comment>
<dbReference type="InterPro" id="IPR021215">
    <property type="entry name" value="DUF2752"/>
</dbReference>
<dbReference type="Proteomes" id="UP000249720">
    <property type="component" value="Unassembled WGS sequence"/>
</dbReference>
<keyword evidence="1" id="KW-1133">Transmembrane helix</keyword>
<dbReference type="OrthoDB" id="9815897at2"/>
<dbReference type="AlphaFoldDB" id="A0A2W7RZI1"/>
<reference evidence="2 3" key="1">
    <citation type="submission" date="2018-06" db="EMBL/GenBank/DDBJ databases">
        <title>Genomic Encyclopedia of Archaeal and Bacterial Type Strains, Phase II (KMG-II): from individual species to whole genera.</title>
        <authorList>
            <person name="Goeker M."/>
        </authorList>
    </citation>
    <scope>NUCLEOTIDE SEQUENCE [LARGE SCALE GENOMIC DNA]</scope>
    <source>
        <strain evidence="2 3">DSM 23241</strain>
    </source>
</reference>
<dbReference type="EMBL" id="QKZV01000011">
    <property type="protein sequence ID" value="PZX60049.1"/>
    <property type="molecule type" value="Genomic_DNA"/>
</dbReference>
<dbReference type="RefSeq" id="WP_111297106.1">
    <property type="nucleotide sequence ID" value="NZ_QKZV01000011.1"/>
</dbReference>
<evidence type="ECO:0000313" key="2">
    <source>
        <dbReference type="EMBL" id="PZX60049.1"/>
    </source>
</evidence>
<dbReference type="Pfam" id="PF10825">
    <property type="entry name" value="DUF2752"/>
    <property type="match status" value="1"/>
</dbReference>
<accession>A0A2W7RZI1</accession>
<keyword evidence="1" id="KW-0472">Membrane</keyword>
<gene>
    <name evidence="2" type="ORF">LX80_02616</name>
</gene>
<keyword evidence="3" id="KW-1185">Reference proteome</keyword>
<organism evidence="2 3">
    <name type="scientific">Hydrotalea sandarakina</name>
    <dbReference type="NCBI Taxonomy" id="1004304"/>
    <lineage>
        <taxon>Bacteria</taxon>
        <taxon>Pseudomonadati</taxon>
        <taxon>Bacteroidota</taxon>
        <taxon>Chitinophagia</taxon>
        <taxon>Chitinophagales</taxon>
        <taxon>Chitinophagaceae</taxon>
        <taxon>Hydrotalea</taxon>
    </lineage>
</organism>
<feature type="transmembrane region" description="Helical" evidence="1">
    <location>
        <begin position="72"/>
        <end position="92"/>
    </location>
</feature>
<feature type="transmembrane region" description="Helical" evidence="1">
    <location>
        <begin position="104"/>
        <end position="123"/>
    </location>
</feature>
<protein>
    <submittedName>
        <fullName evidence="2">Uncharacterized protein DUF2752</fullName>
    </submittedName>
</protein>
<feature type="transmembrane region" description="Helical" evidence="1">
    <location>
        <begin position="7"/>
        <end position="26"/>
    </location>
</feature>
<sequence>MRTLNIFKWAIAIIFIVMMAMVYRIFNPIHSVFFPKCPFLLLTGLKCPGCGSQRAIHYLLNFDILKAINENVLLVLSIPYLLAGIVFESLLLPSDKMLKWRKRLFGQRAIIVIIVIVMVFWIFRNITMNNMIFIIL</sequence>
<proteinExistence type="predicted"/>